<proteinExistence type="predicted"/>
<protein>
    <submittedName>
        <fullName evidence="1">Uncharacterized protein</fullName>
    </submittedName>
</protein>
<dbReference type="OrthoDB" id="9823268at2"/>
<sequence length="280" mass="32142">MTDNQTELREPEWERDWFCTPEVRETFFSPSQQEAASIYPKWAPTEAVSHLINGTGISTTEDGEALLVKLCTKPEMERVWRRLHKQDLKAGRAYSAHLPRDIYLGLNGYCEAAEQLSPTERQKETEEIQSQIAWLTERLNAFHLDQPSLTLWTDQELAASLGTDKSLFAREMYKMCSPSIGELLSRLSTQLEYSPIGSHSLIHTKTKDNEVTRFTRHMALRFQRYYGKSLVDNIASLISALFDQHLDTSYLRKVINATPEGGKFSLQNWQDFPGKTPPRI</sequence>
<evidence type="ECO:0000313" key="1">
    <source>
        <dbReference type="EMBL" id="AOS96730.1"/>
    </source>
</evidence>
<accession>A0A1C9W6H7</accession>
<dbReference type="AlphaFoldDB" id="A0A1C9W6H7"/>
<dbReference type="STRING" id="1769779.AUP74_01270"/>
<gene>
    <name evidence="1" type="ORF">AUP74_01270</name>
</gene>
<dbReference type="RefSeq" id="WP_069946837.1">
    <property type="nucleotide sequence ID" value="NZ_CP014143.1"/>
</dbReference>
<dbReference type="EMBL" id="CP014143">
    <property type="protein sequence ID" value="AOS96730.1"/>
    <property type="molecule type" value="Genomic_DNA"/>
</dbReference>
<reference evidence="2" key="1">
    <citation type="submission" date="2016-01" db="EMBL/GenBank/DDBJ databases">
        <title>Complete genome sequence of Microbulbifer sp. CCB-MM1, a halophile isolated from Matang Mangrove Forest, Perak.</title>
        <authorList>
            <person name="Moh T.H."/>
            <person name="Dinesh B."/>
            <person name="Lau N.-S."/>
            <person name="Go F."/>
            <person name="Alexander Chong S.-C."/>
        </authorList>
    </citation>
    <scope>NUCLEOTIDE SEQUENCE [LARGE SCALE GENOMIC DNA]</scope>
    <source>
        <strain evidence="2">CCB-MM1</strain>
    </source>
</reference>
<keyword evidence="2" id="KW-1185">Reference proteome</keyword>
<evidence type="ECO:0000313" key="2">
    <source>
        <dbReference type="Proteomes" id="UP000095672"/>
    </source>
</evidence>
<dbReference type="KEGG" id="micc:AUP74_01270"/>
<name>A0A1C9W6H7_9GAMM</name>
<organism evidence="1 2">
    <name type="scientific">Microbulbifer aggregans</name>
    <dbReference type="NCBI Taxonomy" id="1769779"/>
    <lineage>
        <taxon>Bacteria</taxon>
        <taxon>Pseudomonadati</taxon>
        <taxon>Pseudomonadota</taxon>
        <taxon>Gammaproteobacteria</taxon>
        <taxon>Cellvibrionales</taxon>
        <taxon>Microbulbiferaceae</taxon>
        <taxon>Microbulbifer</taxon>
    </lineage>
</organism>
<dbReference type="Proteomes" id="UP000095672">
    <property type="component" value="Chromosome"/>
</dbReference>